<comment type="similarity">
    <text evidence="1">Belongs to the MOG1 family.</text>
</comment>
<dbReference type="GO" id="GO:0005634">
    <property type="term" value="C:nucleus"/>
    <property type="evidence" value="ECO:0007669"/>
    <property type="project" value="TreeGrafter"/>
</dbReference>
<evidence type="ECO:0000256" key="2">
    <source>
        <dbReference type="ARBA" id="ARBA00022448"/>
    </source>
</evidence>
<dbReference type="Pfam" id="PF04603">
    <property type="entry name" value="Mog1"/>
    <property type="match status" value="1"/>
</dbReference>
<dbReference type="Gene3D" id="3.40.1000.10">
    <property type="entry name" value="Mog1/PsbP, alpha/beta/alpha sandwich"/>
    <property type="match status" value="1"/>
</dbReference>
<reference evidence="4 5" key="1">
    <citation type="submission" date="2019-01" db="EMBL/GenBank/DDBJ databases">
        <title>Draft genome sequence of Psathyrella aberdarensis IHI B618.</title>
        <authorList>
            <person name="Buettner E."/>
            <person name="Kellner H."/>
        </authorList>
    </citation>
    <scope>NUCLEOTIDE SEQUENCE [LARGE SCALE GENOMIC DNA]</scope>
    <source>
        <strain evidence="4 5">IHI B618</strain>
    </source>
</reference>
<dbReference type="AlphaFoldDB" id="A0A4Q2DBE4"/>
<evidence type="ECO:0000256" key="3">
    <source>
        <dbReference type="ARBA" id="ARBA00022927"/>
    </source>
</evidence>
<sequence>MSSLGKRDLFGGAITAETAQDLTDVSDIRQVPDTQEVFVYPRSNASVIVEILEKVEPTKHDEIARFHFDSLAHDNDSRSSTVTEVTVVPNDRGDSDRTPSAIVLKGQQLVPKFNKRTPDRVKILMAVFRVEDKNIDVVVTFNIPVEAVDGGALAAEDAAKVESDFGALVKSFRIVDFSLFA</sequence>
<dbReference type="GO" id="GO:0006606">
    <property type="term" value="P:protein import into nucleus"/>
    <property type="evidence" value="ECO:0007669"/>
    <property type="project" value="TreeGrafter"/>
</dbReference>
<evidence type="ECO:0008006" key="6">
    <source>
        <dbReference type="Google" id="ProtNLM"/>
    </source>
</evidence>
<proteinExistence type="inferred from homology"/>
<evidence type="ECO:0000256" key="1">
    <source>
        <dbReference type="ARBA" id="ARBA00010307"/>
    </source>
</evidence>
<dbReference type="STRING" id="2316362.A0A4Q2DBE4"/>
<comment type="caution">
    <text evidence="4">The sequence shown here is derived from an EMBL/GenBank/DDBJ whole genome shotgun (WGS) entry which is preliminary data.</text>
</comment>
<keyword evidence="3" id="KW-0653">Protein transport</keyword>
<organism evidence="4 5">
    <name type="scientific">Candolleomyces aberdarensis</name>
    <dbReference type="NCBI Taxonomy" id="2316362"/>
    <lineage>
        <taxon>Eukaryota</taxon>
        <taxon>Fungi</taxon>
        <taxon>Dikarya</taxon>
        <taxon>Basidiomycota</taxon>
        <taxon>Agaricomycotina</taxon>
        <taxon>Agaricomycetes</taxon>
        <taxon>Agaricomycetidae</taxon>
        <taxon>Agaricales</taxon>
        <taxon>Agaricineae</taxon>
        <taxon>Psathyrellaceae</taxon>
        <taxon>Candolleomyces</taxon>
    </lineage>
</organism>
<evidence type="ECO:0000313" key="4">
    <source>
        <dbReference type="EMBL" id="RXW15874.1"/>
    </source>
</evidence>
<keyword evidence="2" id="KW-0813">Transport</keyword>
<name>A0A4Q2DBE4_9AGAR</name>
<protein>
    <recommendedName>
        <fullName evidence="6">Ran guanine nucleotide release factor</fullName>
    </recommendedName>
</protein>
<dbReference type="GO" id="GO:0005085">
    <property type="term" value="F:guanyl-nucleotide exchange factor activity"/>
    <property type="evidence" value="ECO:0007669"/>
    <property type="project" value="TreeGrafter"/>
</dbReference>
<dbReference type="GO" id="GO:0031267">
    <property type="term" value="F:small GTPase binding"/>
    <property type="evidence" value="ECO:0007669"/>
    <property type="project" value="TreeGrafter"/>
</dbReference>
<gene>
    <name evidence="4" type="ORF">EST38_g9987</name>
</gene>
<dbReference type="EMBL" id="SDEE01000500">
    <property type="protein sequence ID" value="RXW15874.1"/>
    <property type="molecule type" value="Genomic_DNA"/>
</dbReference>
<dbReference type="SUPFAM" id="SSF55724">
    <property type="entry name" value="Mog1p/PsbP-like"/>
    <property type="match status" value="1"/>
</dbReference>
<dbReference type="InterPro" id="IPR016123">
    <property type="entry name" value="Mog1/PsbP_a/b/a-sand"/>
</dbReference>
<dbReference type="Proteomes" id="UP000290288">
    <property type="component" value="Unassembled WGS sequence"/>
</dbReference>
<keyword evidence="5" id="KW-1185">Reference proteome</keyword>
<accession>A0A4Q2DBE4</accession>
<dbReference type="PANTHER" id="PTHR15837:SF0">
    <property type="entry name" value="RAN GUANINE NUCLEOTIDE RELEASE FACTOR"/>
    <property type="match status" value="1"/>
</dbReference>
<dbReference type="InterPro" id="IPR007681">
    <property type="entry name" value="Mog1"/>
</dbReference>
<dbReference type="OrthoDB" id="10255285at2759"/>
<dbReference type="PANTHER" id="PTHR15837">
    <property type="entry name" value="RAN GUANINE NUCLEOTIDE RELEASE FACTOR"/>
    <property type="match status" value="1"/>
</dbReference>
<evidence type="ECO:0000313" key="5">
    <source>
        <dbReference type="Proteomes" id="UP000290288"/>
    </source>
</evidence>